<dbReference type="AlphaFoldDB" id="A0A150H652"/>
<feature type="domain" description="Circularly permuted ATP-grasp type 2" evidence="2">
    <location>
        <begin position="92"/>
        <end position="468"/>
    </location>
</feature>
<feature type="compositionally biased region" description="Polar residues" evidence="1">
    <location>
        <begin position="530"/>
        <end position="543"/>
    </location>
</feature>
<dbReference type="EMBL" id="LRAD01000057">
    <property type="protein sequence ID" value="KXZ57592.1"/>
    <property type="molecule type" value="Genomic_DNA"/>
</dbReference>
<reference evidence="3 4" key="1">
    <citation type="submission" date="2016-01" db="EMBL/GenBank/DDBJ databases">
        <title>Draft genome sequences of Microbacterium laevaniformans LCDC 91-0039 and the type strain of Microbacterium hominis LCDC 84-209.</title>
        <authorList>
            <person name="Bernier A.-M."/>
            <person name="Bernard K."/>
        </authorList>
    </citation>
    <scope>NUCLEOTIDE SEQUENCE [LARGE SCALE GENOMIC DNA]</scope>
    <source>
        <strain evidence="3 4">LCDC 91-0039</strain>
    </source>
</reference>
<dbReference type="PANTHER" id="PTHR34595:SF7">
    <property type="entry name" value="SLL1039 PROTEIN"/>
    <property type="match status" value="1"/>
</dbReference>
<organism evidence="3 4">
    <name type="scientific">Microbacterium laevaniformans</name>
    <dbReference type="NCBI Taxonomy" id="36807"/>
    <lineage>
        <taxon>Bacteria</taxon>
        <taxon>Bacillati</taxon>
        <taxon>Actinomycetota</taxon>
        <taxon>Actinomycetes</taxon>
        <taxon>Micrococcales</taxon>
        <taxon>Microbacteriaceae</taxon>
        <taxon>Microbacterium</taxon>
    </lineage>
</organism>
<proteinExistence type="predicted"/>
<keyword evidence="4" id="KW-1185">Reference proteome</keyword>
<dbReference type="RefSeq" id="WP_231860955.1">
    <property type="nucleotide sequence ID" value="NZ_LRAD01000057.1"/>
</dbReference>
<dbReference type="PATRIC" id="fig|36807.3.peg.2832"/>
<dbReference type="Pfam" id="PF14403">
    <property type="entry name" value="CP_ATPgrasp_2"/>
    <property type="match status" value="1"/>
</dbReference>
<dbReference type="PANTHER" id="PTHR34595">
    <property type="entry name" value="BLR5612 PROTEIN"/>
    <property type="match status" value="1"/>
</dbReference>
<name>A0A150H652_9MICO</name>
<dbReference type="Gene3D" id="3.40.50.11290">
    <property type="match status" value="1"/>
</dbReference>
<dbReference type="InterPro" id="IPR025841">
    <property type="entry name" value="CP_ATPgrasp_2"/>
</dbReference>
<evidence type="ECO:0000259" key="2">
    <source>
        <dbReference type="Pfam" id="PF14403"/>
    </source>
</evidence>
<evidence type="ECO:0000256" key="1">
    <source>
        <dbReference type="SAM" id="MobiDB-lite"/>
    </source>
</evidence>
<protein>
    <recommendedName>
        <fullName evidence="2">Circularly permuted ATP-grasp type 2 domain-containing protein</fullName>
    </recommendedName>
</protein>
<feature type="region of interest" description="Disordered" evidence="1">
    <location>
        <begin position="530"/>
        <end position="622"/>
    </location>
</feature>
<comment type="caution">
    <text evidence="3">The sequence shown here is derived from an EMBL/GenBank/DDBJ whole genome shotgun (WGS) entry which is preliminary data.</text>
</comment>
<evidence type="ECO:0000313" key="3">
    <source>
        <dbReference type="EMBL" id="KXZ57592.1"/>
    </source>
</evidence>
<dbReference type="STRING" id="36807.Mlaev_02781"/>
<accession>A0A150H652</accession>
<dbReference type="Gene3D" id="3.30.1490.270">
    <property type="match status" value="1"/>
</dbReference>
<dbReference type="Proteomes" id="UP000075357">
    <property type="component" value="Unassembled WGS sequence"/>
</dbReference>
<dbReference type="SUPFAM" id="SSF56059">
    <property type="entry name" value="Glutathione synthetase ATP-binding domain-like"/>
    <property type="match status" value="1"/>
</dbReference>
<sequence>MGDLFDGYGSTLAPRKTVSGVAAFDEMFAAPASAGAAATSRPAYRELYQALAKMTQEELRGRTESLASSYLAQGVTFDFAGEERPFPLDAVPRVIQYDEWSNIEKGVQQRVRALEAFLDDAYGHQHCVRDGVLPAALIASSQYFYRQAAGIHSANGVRIQVAGIDLIRDENGEMRVLEDNVRVPSGVSYVISNRRVMAQTLPELFVSMRVRPVGDYPNKLLQALRASAPPGIDDPNVVVLTPGVYNSAYFEHTLLARLMGVELVEGRDLQCVGGKVFMRTTRGPRRVDVIYRRVDDDFLDPLQFRADSMLGAPGLMLAARLGNVTIANAVGNGVADDKLLYTYVPDLIRYYLAEEPILKNVDTWRLEEPAALEEVLDRLDELVVKPVDGSGGKGLVVGPDASPAELEKLRKKLIRDPRGWIAQPVVMLSTIPTLVEDGMRPRHADLRPFAVNNGDEVWVLPGGLTRVALPEGQLVVNSSQGGGSKDTWIVGGDAPHRGDRVVQTAGGLAGLVADQASVTEAIPIIYDAQGEQSHSPQDRPLSTQEQQEQQQQGRDAQEVKRQPAVRDAAASTRQHVPESVVCKGLGRPEVGHGVQQVGHGGLQGGRADPVRAAGADAEVTPC</sequence>
<gene>
    <name evidence="3" type="ORF">Mlaev_02781</name>
</gene>
<dbReference type="InterPro" id="IPR051680">
    <property type="entry name" value="ATP-dep_Glu-Cys_Ligase-2"/>
</dbReference>
<evidence type="ECO:0000313" key="4">
    <source>
        <dbReference type="Proteomes" id="UP000075357"/>
    </source>
</evidence>